<gene>
    <name evidence="3" type="ORF">SLS59_007336</name>
</gene>
<keyword evidence="4" id="KW-1185">Reference proteome</keyword>
<dbReference type="Proteomes" id="UP001521222">
    <property type="component" value="Unassembled WGS sequence"/>
</dbReference>
<organism evidence="3 4">
    <name type="scientific">Nothophoma quercina</name>
    <dbReference type="NCBI Taxonomy" id="749835"/>
    <lineage>
        <taxon>Eukaryota</taxon>
        <taxon>Fungi</taxon>
        <taxon>Dikarya</taxon>
        <taxon>Ascomycota</taxon>
        <taxon>Pezizomycotina</taxon>
        <taxon>Dothideomycetes</taxon>
        <taxon>Pleosporomycetidae</taxon>
        <taxon>Pleosporales</taxon>
        <taxon>Pleosporineae</taxon>
        <taxon>Didymellaceae</taxon>
        <taxon>Nothophoma</taxon>
    </lineage>
</organism>
<keyword evidence="1" id="KW-0812">Transmembrane</keyword>
<comment type="caution">
    <text evidence="3">The sequence shown here is derived from an EMBL/GenBank/DDBJ whole genome shotgun (WGS) entry which is preliminary data.</text>
</comment>
<dbReference type="InterPro" id="IPR046529">
    <property type="entry name" value="DUF6594"/>
</dbReference>
<proteinExistence type="predicted"/>
<evidence type="ECO:0000259" key="2">
    <source>
        <dbReference type="Pfam" id="PF20237"/>
    </source>
</evidence>
<evidence type="ECO:0000313" key="4">
    <source>
        <dbReference type="Proteomes" id="UP001521222"/>
    </source>
</evidence>
<feature type="transmembrane region" description="Helical" evidence="1">
    <location>
        <begin position="273"/>
        <end position="293"/>
    </location>
</feature>
<dbReference type="PANTHER" id="PTHR34502:SF5">
    <property type="entry name" value="DUF6594 DOMAIN-CONTAINING PROTEIN"/>
    <property type="match status" value="1"/>
</dbReference>
<reference evidence="3 4" key="1">
    <citation type="submission" date="2024-02" db="EMBL/GenBank/DDBJ databases">
        <title>De novo assembly and annotation of 12 fungi associated with fruit tree decline syndrome in Ontario, Canada.</title>
        <authorList>
            <person name="Sulman M."/>
            <person name="Ellouze W."/>
            <person name="Ilyukhin E."/>
        </authorList>
    </citation>
    <scope>NUCLEOTIDE SEQUENCE [LARGE SCALE GENOMIC DNA]</scope>
    <source>
        <strain evidence="3 4">M97-236</strain>
    </source>
</reference>
<keyword evidence="1" id="KW-0472">Membrane</keyword>
<keyword evidence="1" id="KW-1133">Transmembrane helix</keyword>
<feature type="transmembrane region" description="Helical" evidence="1">
    <location>
        <begin position="246"/>
        <end position="267"/>
    </location>
</feature>
<evidence type="ECO:0000313" key="3">
    <source>
        <dbReference type="EMBL" id="KAL1597638.1"/>
    </source>
</evidence>
<evidence type="ECO:0000256" key="1">
    <source>
        <dbReference type="SAM" id="Phobius"/>
    </source>
</evidence>
<dbReference type="EMBL" id="JAKIXB020000025">
    <property type="protein sequence ID" value="KAL1597638.1"/>
    <property type="molecule type" value="Genomic_DNA"/>
</dbReference>
<sequence length="328" mass="37685">MLRFKARDYHQFIKSANTGNTPRPFDPFHDLAPGYPKLAGRMGVTPEIAMFRRFGALNACNLLYMQNDLIDIENDLKELEAEDAKSMEGEKRFYRQNSIWLSTADFEVDDEPRDVSAFSQYAIYFARCAENLDNALIQQATILREMKKPDAFDVEDIQNFIAGDQMRIPFIGPDRKIWGSALNEETRKAYSRELVVLRARKDMDTFSRVLGAKAIDWIMKCGGKRWKKVDVRFGTRAIHDETVYKLTFWLTSAIASILPVVSIILLVKTESLNGRLGIIAAFNVLISICLTFFTEARRTDVFAVTAAYDSLRYKWCLWVKSSKRIPKK</sequence>
<feature type="domain" description="DUF6594" evidence="2">
    <location>
        <begin position="35"/>
        <end position="308"/>
    </location>
</feature>
<dbReference type="Pfam" id="PF20237">
    <property type="entry name" value="DUF6594"/>
    <property type="match status" value="1"/>
</dbReference>
<accession>A0ABR3QZQ9</accession>
<protein>
    <recommendedName>
        <fullName evidence="2">DUF6594 domain-containing protein</fullName>
    </recommendedName>
</protein>
<name>A0ABR3QZQ9_9PLEO</name>
<dbReference type="PANTHER" id="PTHR34502">
    <property type="entry name" value="DUF6594 DOMAIN-CONTAINING PROTEIN-RELATED"/>
    <property type="match status" value="1"/>
</dbReference>